<organism evidence="2 3">
    <name type="scientific">Pleurodeles waltl</name>
    <name type="common">Iberian ribbed newt</name>
    <dbReference type="NCBI Taxonomy" id="8319"/>
    <lineage>
        <taxon>Eukaryota</taxon>
        <taxon>Metazoa</taxon>
        <taxon>Chordata</taxon>
        <taxon>Craniata</taxon>
        <taxon>Vertebrata</taxon>
        <taxon>Euteleostomi</taxon>
        <taxon>Amphibia</taxon>
        <taxon>Batrachia</taxon>
        <taxon>Caudata</taxon>
        <taxon>Salamandroidea</taxon>
        <taxon>Salamandridae</taxon>
        <taxon>Pleurodelinae</taxon>
        <taxon>Pleurodeles</taxon>
    </lineage>
</organism>
<keyword evidence="3" id="KW-1185">Reference proteome</keyword>
<dbReference type="AlphaFoldDB" id="A0AAV7Q5C0"/>
<dbReference type="Proteomes" id="UP001066276">
    <property type="component" value="Chromosome 6"/>
</dbReference>
<sequence>MQVCEPTLFWLAGSVSHLRIRSQYCLHLRAQVRYCPFQQSAVPRSRAPVPSTNGEQTFSTVLSSTIDEPRSRSGRCRRISRSTARPLPAPPVTGERSPPPSRRGFPVYATVRCSPVLTALVGTSYSESGPTLPAAPVPFSSTGERCAAWILYCQERCVSDRYWCGDPRPGTVQPGALLCNSSSSSEMDEARTGQLRLFIGEHPWRYSPRGCSEAGSGWHTWVSRAPVPSSRRALLLLPLIQVPFPTVPGN</sequence>
<reference evidence="2" key="1">
    <citation type="journal article" date="2022" name="bioRxiv">
        <title>Sequencing and chromosome-scale assembly of the giantPleurodeles waltlgenome.</title>
        <authorList>
            <person name="Brown T."/>
            <person name="Elewa A."/>
            <person name="Iarovenko S."/>
            <person name="Subramanian E."/>
            <person name="Araus A.J."/>
            <person name="Petzold A."/>
            <person name="Susuki M."/>
            <person name="Suzuki K.-i.T."/>
            <person name="Hayashi T."/>
            <person name="Toyoda A."/>
            <person name="Oliveira C."/>
            <person name="Osipova E."/>
            <person name="Leigh N.D."/>
            <person name="Simon A."/>
            <person name="Yun M.H."/>
        </authorList>
    </citation>
    <scope>NUCLEOTIDE SEQUENCE</scope>
    <source>
        <strain evidence="2">20211129_DDA</strain>
        <tissue evidence="2">Liver</tissue>
    </source>
</reference>
<feature type="region of interest" description="Disordered" evidence="1">
    <location>
        <begin position="62"/>
        <end position="102"/>
    </location>
</feature>
<accession>A0AAV7Q5C0</accession>
<evidence type="ECO:0000313" key="3">
    <source>
        <dbReference type="Proteomes" id="UP001066276"/>
    </source>
</evidence>
<gene>
    <name evidence="2" type="ORF">NDU88_001785</name>
</gene>
<protein>
    <submittedName>
        <fullName evidence="2">Uncharacterized protein</fullName>
    </submittedName>
</protein>
<proteinExistence type="predicted"/>
<feature type="compositionally biased region" description="Pro residues" evidence="1">
    <location>
        <begin position="87"/>
        <end position="101"/>
    </location>
</feature>
<dbReference type="EMBL" id="JANPWB010000010">
    <property type="protein sequence ID" value="KAJ1135345.1"/>
    <property type="molecule type" value="Genomic_DNA"/>
</dbReference>
<comment type="caution">
    <text evidence="2">The sequence shown here is derived from an EMBL/GenBank/DDBJ whole genome shotgun (WGS) entry which is preliminary data.</text>
</comment>
<evidence type="ECO:0000313" key="2">
    <source>
        <dbReference type="EMBL" id="KAJ1135345.1"/>
    </source>
</evidence>
<evidence type="ECO:0000256" key="1">
    <source>
        <dbReference type="SAM" id="MobiDB-lite"/>
    </source>
</evidence>
<name>A0AAV7Q5C0_PLEWA</name>